<evidence type="ECO:0000259" key="7">
    <source>
        <dbReference type="PROSITE" id="PS51767"/>
    </source>
</evidence>
<dbReference type="PANTHER" id="PTHR47966:SF49">
    <property type="entry name" value="PEPSIN A-5"/>
    <property type="match status" value="1"/>
</dbReference>
<dbReference type="Proteomes" id="UP000437017">
    <property type="component" value="Unassembled WGS sequence"/>
</dbReference>
<evidence type="ECO:0000313" key="8">
    <source>
        <dbReference type="EMBL" id="KAB0390273.1"/>
    </source>
</evidence>
<sequence>MLRERIPLTKIKTMRETLREKNLLINFLEKNNDDRSQNVAHDPKLFLHPLRNYLDIGKLVDVVQPFGLSKSQFGLEDAPFDGVLGLGYRSLAIRGTTPVFDNLKRRGLISQPVFAFYLSTITMNGVVFGCLHGCQAILDTGTSLLVGPSRMITTIQMRIGARPVGHESLRGLCLSSFAGGTENMSRSETWILGDVFLRLYFSVYDRGNNRVGLAPAV</sequence>
<evidence type="ECO:0000256" key="3">
    <source>
        <dbReference type="ARBA" id="ARBA00022525"/>
    </source>
</evidence>
<keyword evidence="9" id="KW-1185">Reference proteome</keyword>
<dbReference type="EMBL" id="SGJD01005712">
    <property type="protein sequence ID" value="KAB0390273.1"/>
    <property type="molecule type" value="Genomic_DNA"/>
</dbReference>
<evidence type="ECO:0000256" key="1">
    <source>
        <dbReference type="ARBA" id="ARBA00004239"/>
    </source>
</evidence>
<keyword evidence="6" id="KW-0064">Aspartyl protease</keyword>
<dbReference type="PRINTS" id="PR00792">
    <property type="entry name" value="PEPSIN"/>
</dbReference>
<dbReference type="Gene3D" id="6.10.140.60">
    <property type="match status" value="1"/>
</dbReference>
<evidence type="ECO:0000256" key="5">
    <source>
        <dbReference type="ARBA" id="ARBA00023157"/>
    </source>
</evidence>
<dbReference type="InterPro" id="IPR001461">
    <property type="entry name" value="Aspartic_peptidase_A1"/>
</dbReference>
<keyword evidence="5" id="KW-1015">Disulfide bond</keyword>
<dbReference type="Pfam" id="PF07966">
    <property type="entry name" value="A1_Propeptide"/>
    <property type="match status" value="1"/>
</dbReference>
<dbReference type="Gene3D" id="2.40.70.10">
    <property type="entry name" value="Acid Proteases"/>
    <property type="match status" value="3"/>
</dbReference>
<dbReference type="InterPro" id="IPR001969">
    <property type="entry name" value="Aspartic_peptidase_AS"/>
</dbReference>
<evidence type="ECO:0000313" key="9">
    <source>
        <dbReference type="Proteomes" id="UP000437017"/>
    </source>
</evidence>
<dbReference type="InterPro" id="IPR033121">
    <property type="entry name" value="PEPTIDASE_A1"/>
</dbReference>
<dbReference type="GO" id="GO:0006508">
    <property type="term" value="P:proteolysis"/>
    <property type="evidence" value="ECO:0007669"/>
    <property type="project" value="UniProtKB-KW"/>
</dbReference>
<comment type="similarity">
    <text evidence="2 6">Belongs to the peptidase A1 family.</text>
</comment>
<name>A0A643BQV0_BALPH</name>
<gene>
    <name evidence="8" type="ORF">E2I00_001134</name>
</gene>
<dbReference type="Pfam" id="PF00026">
    <property type="entry name" value="Asp"/>
    <property type="match status" value="2"/>
</dbReference>
<dbReference type="PANTHER" id="PTHR47966">
    <property type="entry name" value="BETA-SITE APP-CLEAVING ENZYME, ISOFORM A-RELATED"/>
    <property type="match status" value="1"/>
</dbReference>
<evidence type="ECO:0000256" key="6">
    <source>
        <dbReference type="RuleBase" id="RU000454"/>
    </source>
</evidence>
<protein>
    <recommendedName>
        <fullName evidence="7">Peptidase A1 domain-containing protein</fullName>
    </recommendedName>
</protein>
<evidence type="ECO:0000256" key="2">
    <source>
        <dbReference type="ARBA" id="ARBA00007447"/>
    </source>
</evidence>
<accession>A0A643BQV0</accession>
<dbReference type="GO" id="GO:0005576">
    <property type="term" value="C:extracellular region"/>
    <property type="evidence" value="ECO:0007669"/>
    <property type="project" value="UniProtKB-SubCell"/>
</dbReference>
<dbReference type="GO" id="GO:0004190">
    <property type="term" value="F:aspartic-type endopeptidase activity"/>
    <property type="evidence" value="ECO:0007669"/>
    <property type="project" value="UniProtKB-KW"/>
</dbReference>
<dbReference type="AlphaFoldDB" id="A0A643BQV0"/>
<dbReference type="InterPro" id="IPR021109">
    <property type="entry name" value="Peptidase_aspartic_dom_sf"/>
</dbReference>
<feature type="domain" description="Peptidase A1" evidence="7">
    <location>
        <begin position="1"/>
        <end position="214"/>
    </location>
</feature>
<dbReference type="PROSITE" id="PS51767">
    <property type="entry name" value="PEPTIDASE_A1"/>
    <property type="match status" value="1"/>
</dbReference>
<keyword evidence="6" id="KW-0645">Protease</keyword>
<comment type="subcellular location">
    <subcellularLocation>
        <location evidence="1">Secreted</location>
        <location evidence="1">Extracellular space</location>
    </subcellularLocation>
</comment>
<comment type="caution">
    <text evidence="8">The sequence shown here is derived from an EMBL/GenBank/DDBJ whole genome shotgun (WGS) entry which is preliminary data.</text>
</comment>
<dbReference type="SUPFAM" id="SSF50630">
    <property type="entry name" value="Acid proteases"/>
    <property type="match status" value="1"/>
</dbReference>
<proteinExistence type="inferred from homology"/>
<organism evidence="8 9">
    <name type="scientific">Balaenoptera physalus</name>
    <name type="common">Fin whale</name>
    <name type="synonym">Balaena physalus</name>
    <dbReference type="NCBI Taxonomy" id="9770"/>
    <lineage>
        <taxon>Eukaryota</taxon>
        <taxon>Metazoa</taxon>
        <taxon>Chordata</taxon>
        <taxon>Craniata</taxon>
        <taxon>Vertebrata</taxon>
        <taxon>Euteleostomi</taxon>
        <taxon>Mammalia</taxon>
        <taxon>Eutheria</taxon>
        <taxon>Laurasiatheria</taxon>
        <taxon>Artiodactyla</taxon>
        <taxon>Whippomorpha</taxon>
        <taxon>Cetacea</taxon>
        <taxon>Mysticeti</taxon>
        <taxon>Balaenopteridae</taxon>
        <taxon>Balaenoptera</taxon>
    </lineage>
</organism>
<reference evidence="8 9" key="1">
    <citation type="journal article" date="2019" name="PLoS ONE">
        <title>Genomic analyses reveal an absence of contemporary introgressive admixture between fin whales and blue whales, despite known hybrids.</title>
        <authorList>
            <person name="Westbury M.V."/>
            <person name="Petersen B."/>
            <person name="Lorenzen E.D."/>
        </authorList>
    </citation>
    <scope>NUCLEOTIDE SEQUENCE [LARGE SCALE GENOMIC DNA]</scope>
    <source>
        <strain evidence="8">FinWhale-01</strain>
    </source>
</reference>
<dbReference type="OrthoDB" id="771136at2759"/>
<keyword evidence="4" id="KW-0732">Signal</keyword>
<keyword evidence="3" id="KW-0964">Secreted</keyword>
<dbReference type="PROSITE" id="PS00141">
    <property type="entry name" value="ASP_PROTEASE"/>
    <property type="match status" value="1"/>
</dbReference>
<keyword evidence="6" id="KW-0378">Hydrolase</keyword>
<dbReference type="InterPro" id="IPR012848">
    <property type="entry name" value="Aspartic_peptidase_N"/>
</dbReference>
<evidence type="ECO:0000256" key="4">
    <source>
        <dbReference type="ARBA" id="ARBA00022729"/>
    </source>
</evidence>